<gene>
    <name evidence="1" type="ORF">MLD38_023429</name>
</gene>
<organism evidence="1 2">
    <name type="scientific">Melastoma candidum</name>
    <dbReference type="NCBI Taxonomy" id="119954"/>
    <lineage>
        <taxon>Eukaryota</taxon>
        <taxon>Viridiplantae</taxon>
        <taxon>Streptophyta</taxon>
        <taxon>Embryophyta</taxon>
        <taxon>Tracheophyta</taxon>
        <taxon>Spermatophyta</taxon>
        <taxon>Magnoliopsida</taxon>
        <taxon>eudicotyledons</taxon>
        <taxon>Gunneridae</taxon>
        <taxon>Pentapetalae</taxon>
        <taxon>rosids</taxon>
        <taxon>malvids</taxon>
        <taxon>Myrtales</taxon>
        <taxon>Melastomataceae</taxon>
        <taxon>Melastomatoideae</taxon>
        <taxon>Melastomateae</taxon>
        <taxon>Melastoma</taxon>
    </lineage>
</organism>
<dbReference type="Proteomes" id="UP001057402">
    <property type="component" value="Chromosome 7"/>
</dbReference>
<reference evidence="2" key="1">
    <citation type="journal article" date="2023" name="Front. Plant Sci.">
        <title>Chromosomal-level genome assembly of Melastoma candidum provides insights into trichome evolution.</title>
        <authorList>
            <person name="Zhong Y."/>
            <person name="Wu W."/>
            <person name="Sun C."/>
            <person name="Zou P."/>
            <person name="Liu Y."/>
            <person name="Dai S."/>
            <person name="Zhou R."/>
        </authorList>
    </citation>
    <scope>NUCLEOTIDE SEQUENCE [LARGE SCALE GENOMIC DNA]</scope>
</reference>
<name>A0ACB9NS20_9MYRT</name>
<protein>
    <submittedName>
        <fullName evidence="1">Uncharacterized protein</fullName>
    </submittedName>
</protein>
<sequence>MRKRVGVMPEPLSGWTQGKHDEDEVGRVEVEEKAQPNPANADQEQAEDHDEVENQVISDSEQQENLEEEGVKDQRHSDPEYVDHLDDHHAASSAEQVEPEQDQVDSTDSDSNDSDMEVTDLNTYCTLYRNGNYIAHREEALLPGVVERVGVRYKLEWRQTYASVWVRKPDWVRFPKPDYPESSNRKDPRNSTALVIKPPSIKRKIRDWLSNKENKRKKIEKAERRKRSTKVVMVADKGVQTDWEENIEEVKELVDVGVQLALQLGLEEIQAGKLQREQSQSCEKIFPAEENETPQEDPHIPLIRQESSEAEVPAMVAQGRSASINDVVHLGGMDEVENIDNSDVPYRDGRGNASDEEVLKEAKGIIIMGWEDTEGTEGLVGGEGEQQPVETAASTSYETAQFDSSLRGLIDKIMENFDDLDADQKTIQVQALKFIIEHVGNPSEETTRLLQFMTHLIQKTLHGKAKSLDDDEETFDPVNSPALSETAKRGSLNILDLVTKTVEGFEELDEELRLIRCQAMKFILENVNILNEEFVSLLHKLIARVRDEAHRKFIRLYGIGSGDHLQRTDSPDDAICTGTLRNDVDIRAKKKEFCRLVEEWEVAVKEKKDSLKAEMEKWDDVMDRLARDAEEMKITEEHIGKPPSCTAETISQPAIVPVYELPGGLLSLNLYERLKCILRVPSGPDGQPLGAPRSPGPDSRLNNIITLIYEKMEDPVNRPRALGQHVLNSIMQDLRDIRNESNQAARRNKCTVLRYHIIQLDGVVDFFDGLHEQLLCRAEEEARRAQEANEDPLPFFSFGPAHGSQDTSFDDTSPEEEGEDEYWSDEGYTLFEHRSSDDHGSSSE</sequence>
<keyword evidence="2" id="KW-1185">Reference proteome</keyword>
<accession>A0ACB9NS20</accession>
<dbReference type="EMBL" id="CM042886">
    <property type="protein sequence ID" value="KAI4338359.1"/>
    <property type="molecule type" value="Genomic_DNA"/>
</dbReference>
<evidence type="ECO:0000313" key="2">
    <source>
        <dbReference type="Proteomes" id="UP001057402"/>
    </source>
</evidence>
<evidence type="ECO:0000313" key="1">
    <source>
        <dbReference type="EMBL" id="KAI4338359.1"/>
    </source>
</evidence>
<comment type="caution">
    <text evidence="1">The sequence shown here is derived from an EMBL/GenBank/DDBJ whole genome shotgun (WGS) entry which is preliminary data.</text>
</comment>
<proteinExistence type="predicted"/>